<dbReference type="InterPro" id="IPR019267">
    <property type="entry name" value="CRISPR-assoc_Cas6_C"/>
</dbReference>
<feature type="domain" description="CRISPR-associated protein Cas6-like N-terminal" evidence="6">
    <location>
        <begin position="1"/>
        <end position="144"/>
    </location>
</feature>
<evidence type="ECO:0000313" key="8">
    <source>
        <dbReference type="Proteomes" id="UP000185860"/>
    </source>
</evidence>
<name>A0A1U7II69_9CYAN</name>
<sequence>MPHSLILTLIPQSPIPPGYLKGKHLHALFLTLVSSVDRTLGTHLHDQKTDKAFTLSPLQIGRPNSHDFTLQHEHKSAIRSGTLCWWRIALLNDSLFGNLTQLWLNLNPEQPWHLGPANLQITSILGTPHTDFPWANYATYADIYAQASEEERQINLAFCTPTAFRQMQFDTALPTRDLVFNSLLRKWNQYSGIEFSDDLIEPIFPSFFDIHTEVVSDARSKFIGCVGMMNFRILGEVEPVKIKQINALADFAIYSGVGRKTPMGMGMVRRIKNAK</sequence>
<keyword evidence="4" id="KW-0051">Antiviral defense</keyword>
<organism evidence="7 8">
    <name type="scientific">[Phormidium ambiguum] IAM M-71</name>
    <dbReference type="NCBI Taxonomy" id="454136"/>
    <lineage>
        <taxon>Bacteria</taxon>
        <taxon>Bacillati</taxon>
        <taxon>Cyanobacteriota</taxon>
        <taxon>Cyanophyceae</taxon>
        <taxon>Oscillatoriophycideae</taxon>
        <taxon>Aerosakkonematales</taxon>
        <taxon>Aerosakkonemataceae</taxon>
        <taxon>Floridanema</taxon>
    </lineage>
</organism>
<dbReference type="Proteomes" id="UP000185860">
    <property type="component" value="Unassembled WGS sequence"/>
</dbReference>
<evidence type="ECO:0000256" key="3">
    <source>
        <dbReference type="ARBA" id="ARBA00022801"/>
    </source>
</evidence>
<reference evidence="7 8" key="1">
    <citation type="submission" date="2016-11" db="EMBL/GenBank/DDBJ databases">
        <title>Draft Genome Sequences of Nine Cyanobacterial Strains from Diverse Habitats.</title>
        <authorList>
            <person name="Zhu T."/>
            <person name="Hou S."/>
            <person name="Lu X."/>
            <person name="Hess W.R."/>
        </authorList>
    </citation>
    <scope>NUCLEOTIDE SEQUENCE [LARGE SCALE GENOMIC DNA]</scope>
    <source>
        <strain evidence="7 8">IAM M-71</strain>
    </source>
</reference>
<dbReference type="STRING" id="454136.NIES2119_15385"/>
<dbReference type="Pfam" id="PF10040">
    <property type="entry name" value="CRISPR_Cas6"/>
    <property type="match status" value="1"/>
</dbReference>
<evidence type="ECO:0000256" key="4">
    <source>
        <dbReference type="ARBA" id="ARBA00023118"/>
    </source>
</evidence>
<dbReference type="InterPro" id="IPR045648">
    <property type="entry name" value="CRISPR-assoc_Cas6-like_N"/>
</dbReference>
<dbReference type="InterPro" id="IPR010156">
    <property type="entry name" value="CRISPR-assoc_prot_Cas6"/>
</dbReference>
<dbReference type="RefSeq" id="WP_073594381.1">
    <property type="nucleotide sequence ID" value="NZ_MRCE01000014.1"/>
</dbReference>
<evidence type="ECO:0000256" key="1">
    <source>
        <dbReference type="ARBA" id="ARBA00022722"/>
    </source>
</evidence>
<dbReference type="GO" id="GO:0016788">
    <property type="term" value="F:hydrolase activity, acting on ester bonds"/>
    <property type="evidence" value="ECO:0007669"/>
    <property type="project" value="InterPro"/>
</dbReference>
<dbReference type="CDD" id="cd21141">
    <property type="entry name" value="Cas6_III-like"/>
    <property type="match status" value="1"/>
</dbReference>
<dbReference type="InterPro" id="IPR045747">
    <property type="entry name" value="CRISPR-assoc_prot_Cas6_N_sf"/>
</dbReference>
<evidence type="ECO:0000259" key="6">
    <source>
        <dbReference type="Pfam" id="PF19308"/>
    </source>
</evidence>
<dbReference type="NCBIfam" id="TIGR01877">
    <property type="entry name" value="cas_cas6"/>
    <property type="match status" value="1"/>
</dbReference>
<comment type="caution">
    <text evidence="7">The sequence shown here is derived from an EMBL/GenBank/DDBJ whole genome shotgun (WGS) entry which is preliminary data.</text>
</comment>
<keyword evidence="3" id="KW-0378">Hydrolase</keyword>
<evidence type="ECO:0000313" key="7">
    <source>
        <dbReference type="EMBL" id="OKH36805.1"/>
    </source>
</evidence>
<dbReference type="AlphaFoldDB" id="A0A1U7II69"/>
<keyword evidence="1" id="KW-0540">Nuclease</keyword>
<dbReference type="GO" id="GO:0051607">
    <property type="term" value="P:defense response to virus"/>
    <property type="evidence" value="ECO:0007669"/>
    <property type="project" value="UniProtKB-KW"/>
</dbReference>
<dbReference type="Gene3D" id="3.30.70.1900">
    <property type="match status" value="1"/>
</dbReference>
<evidence type="ECO:0000259" key="5">
    <source>
        <dbReference type="Pfam" id="PF10040"/>
    </source>
</evidence>
<keyword evidence="2" id="KW-0255">Endonuclease</keyword>
<dbReference type="Pfam" id="PF19308">
    <property type="entry name" value="CRISPR_Cas6_N"/>
    <property type="match status" value="1"/>
</dbReference>
<dbReference type="EMBL" id="MRCE01000014">
    <property type="protein sequence ID" value="OKH36805.1"/>
    <property type="molecule type" value="Genomic_DNA"/>
</dbReference>
<gene>
    <name evidence="7" type="ORF">NIES2119_15385</name>
</gene>
<protein>
    <submittedName>
        <fullName evidence="7">CRISPR-associated endoribonuclease Cas6</fullName>
    </submittedName>
</protein>
<accession>A0A1U7II69</accession>
<feature type="domain" description="CRISPR-associated protein Cas6 C-terminal" evidence="5">
    <location>
        <begin position="156"/>
        <end position="268"/>
    </location>
</feature>
<proteinExistence type="predicted"/>
<dbReference type="OrthoDB" id="3469084at2"/>
<dbReference type="GO" id="GO:0004519">
    <property type="term" value="F:endonuclease activity"/>
    <property type="evidence" value="ECO:0007669"/>
    <property type="project" value="UniProtKB-KW"/>
</dbReference>
<dbReference type="Gene3D" id="3.30.70.1890">
    <property type="match status" value="1"/>
</dbReference>
<evidence type="ECO:0000256" key="2">
    <source>
        <dbReference type="ARBA" id="ARBA00022759"/>
    </source>
</evidence>